<dbReference type="InterPro" id="IPR005312">
    <property type="entry name" value="DUF1759"/>
</dbReference>
<reference evidence="4" key="1">
    <citation type="submission" date="2012-04" db="EMBL/GenBank/DDBJ databases">
        <title>The Genome Sequence of Loa loa.</title>
        <authorList>
            <consortium name="The Broad Institute Genome Sequencing Platform"/>
            <consortium name="Broad Institute Genome Sequencing Center for Infectious Disease"/>
            <person name="Nutman T.B."/>
            <person name="Fink D.L."/>
            <person name="Russ C."/>
            <person name="Young S."/>
            <person name="Zeng Q."/>
            <person name="Gargeya S."/>
            <person name="Alvarado L."/>
            <person name="Berlin A."/>
            <person name="Chapman S.B."/>
            <person name="Chen Z."/>
            <person name="Freedman E."/>
            <person name="Gellesch M."/>
            <person name="Goldberg J."/>
            <person name="Griggs A."/>
            <person name="Gujja S."/>
            <person name="Heilman E.R."/>
            <person name="Heiman D."/>
            <person name="Howarth C."/>
            <person name="Mehta T."/>
            <person name="Neiman D."/>
            <person name="Pearson M."/>
            <person name="Roberts A."/>
            <person name="Saif S."/>
            <person name="Shea T."/>
            <person name="Shenoy N."/>
            <person name="Sisk P."/>
            <person name="Stolte C."/>
            <person name="Sykes S."/>
            <person name="White J."/>
            <person name="Yandava C."/>
            <person name="Haas B."/>
            <person name="Henn M.R."/>
            <person name="Nusbaum C."/>
            <person name="Birren B."/>
        </authorList>
    </citation>
    <scope>NUCLEOTIDE SEQUENCE [LARGE SCALE GENOMIC DNA]</scope>
</reference>
<accession>A0A1I7VV61</accession>
<dbReference type="Gene3D" id="3.10.10.10">
    <property type="entry name" value="HIV Type 1 Reverse Transcriptase, subunit A, domain 1"/>
    <property type="match status" value="1"/>
</dbReference>
<reference evidence="5" key="2">
    <citation type="submission" date="2016-11" db="UniProtKB">
        <authorList>
            <consortium name="WormBaseParasite"/>
        </authorList>
    </citation>
    <scope>IDENTIFICATION</scope>
</reference>
<dbReference type="GO" id="GO:0042575">
    <property type="term" value="C:DNA polymerase complex"/>
    <property type="evidence" value="ECO:0007669"/>
    <property type="project" value="UniProtKB-ARBA"/>
</dbReference>
<dbReference type="WBParaSite" id="EN70_6567">
    <property type="protein sequence ID" value="EN70_6567"/>
    <property type="gene ID" value="EN70_6567"/>
</dbReference>
<keyword evidence="1" id="KW-0175">Coiled coil</keyword>
<organism evidence="4 5">
    <name type="scientific">Loa loa</name>
    <name type="common">Eye worm</name>
    <name type="synonym">Filaria loa</name>
    <dbReference type="NCBI Taxonomy" id="7209"/>
    <lineage>
        <taxon>Eukaryota</taxon>
        <taxon>Metazoa</taxon>
        <taxon>Ecdysozoa</taxon>
        <taxon>Nematoda</taxon>
        <taxon>Chromadorea</taxon>
        <taxon>Rhabditida</taxon>
        <taxon>Spirurina</taxon>
        <taxon>Spiruromorpha</taxon>
        <taxon>Filarioidea</taxon>
        <taxon>Onchocercidae</taxon>
        <taxon>Loa</taxon>
    </lineage>
</organism>
<dbReference type="InterPro" id="IPR012337">
    <property type="entry name" value="RNaseH-like_sf"/>
</dbReference>
<sequence length="1779" mass="206647">KKDRKSISYLIRMNLNKLASEVKLVLEKAENICTEETLEESNEECKSKSISLERKRKLMIGHLKIIEEIIPKVSALEKEWKEALHSVEIKDEDYEFDLYESYLNSEECLFSSCHKMHYVRTLLTEEIGQINLLCEKEEGNERAEVKSSVRENEGKLTELIEKLVTTSKPPEIKTVEFDGNPKLWGLFITQFEEAIDRREDMTATRKFAHLLGCLKGEALEHISDLAVSEENYALAMRNLKERYGDKQRRIMELYTRLQKLDKSERNVVVLLRELLNILSQLKELGENLETNQLWTTITGKLPDYILGNVIKEKLKKPEWTMQDTITFLKEYIKVKDILEVTKQMQEMEIRKNVRHLSKFSSQNAKFKSNSQGMERMTICATRSKPHYGQSYTNRHEERKKRLPCIFCDGNHWNDECDIYPTVKERLEKLKKLGLCELCMRKDHSQQTCARKLKCFHCGSEHNSALCKKQYEMKQGKDYQIDERVKESPKTVAATMVDDGSRKTYMMCKEVKLINPRETGNTIKALIFFDTGSDCNYVTESIVNKLKLRQTSSNIRMVITGMVGTRKCESRKVTFGVQTLNGNVKNVQAYTVDSILERIPYLVNEKPEKGKWGKPDVLLGVEGIADLIIRNPIKQSTGEIVMETEVGVVTGGTRMVKRGIAEVENNEFHKFKANANITKKESQLRMDQIEQTWKLEVIGIKDLMTEYQEDKALEAFQKSLTVNSEGRCVVGWPWKNQEITPAEGYGLALGRLRSTIRRLKRSPELLECYDEYFKNLLEEGVIEKIKNQNETSRISYLPHQAVVTPQKSTTKLRVVFDASAKTNEGPSLNECLYKGPVMLPLLIGILLRARQGRYLVIADVEKAFLQVSLKQEDRDVTRFLWLKDKSKEAIKENLVIFRFTRVPFGVVSSPFLLAAVIRHLLSEENSELSKEIAENLYVDNVVLTSESEAESTKKAKEAKELFKKIKMQLREFHANHDININNEQEMTDETKVKLLGIEWNTSKDKFIWNWKIPQGGLQTKRQILQFYAAIYDPLGLLSPIILPWKILIQDLWKKGMSWDEKLELEEMRRCSELEKAFNQFNVIEVTRWIPQEYSEIHVFVDASERAVGLAVYARRSSSMTCKPQLIYGKTRLIPKRESRKLSVSIPRLELLAVTLGIRALEFIRQEIEVRKTYLWSDSACALHWLRKPPVGSRYISNRIDEVRRCKGIEFHHVRSTDNPADKASRGLLPEKLKDDLLWWNGPSWLWEQKENWPEDKIMQESVISVCMNMGLLAEEEIQSPEVITLIDVTRFSSLLKLTKTILYVLRFIAKISKDKIKNLKDFSRDNFTYKEYEKTTQLLVRMAQSSITQKEIEHWGLRKDQNGIWRCVGRLRRMMPQIEDFPYFIKKGKLAELIVKYYHENSFHASVHYTWTKMRQRYWIPHGRAYIKKILRKICRGCAMWVVTPFEQPDFPPYPTARITATRPFEITGVDLFGPIIIKENQIKIKRWVALFTCLTTRAVHLEVVETMSKEQCIQAFRRFISRRKQPKHIISDNAKNLIAASKEIIELNRIEGETLEWEFITPGAPWQGGIYERMVGVVKRSLKRAIGTKYLNNAELITLIVELEAIINERPLVDIEEIGLVLRPEDFLHPGSALGERLIGGKDYNRNNATANIGNSQTKELKHQYMTTCKRLDHLWKIWRGEYLEELRKRAQRKHRGPRSRIRREPEIDELVLLKGDCPRNTWKMGRVHKLLRGKDGVCRSAVIRTANGNDLVRAVGHLYPLEISSRENGKEHSPGECR</sequence>
<dbReference type="PANTHER" id="PTHR47331">
    <property type="entry name" value="PHD-TYPE DOMAIN-CONTAINING PROTEIN"/>
    <property type="match status" value="1"/>
</dbReference>
<dbReference type="PROSITE" id="PS50878">
    <property type="entry name" value="RT_POL"/>
    <property type="match status" value="1"/>
</dbReference>
<dbReference type="CDD" id="cd01644">
    <property type="entry name" value="RT_pepA17"/>
    <property type="match status" value="1"/>
</dbReference>
<dbReference type="Gene3D" id="3.30.70.270">
    <property type="match status" value="1"/>
</dbReference>
<dbReference type="InterPro" id="IPR043128">
    <property type="entry name" value="Rev_trsase/Diguanyl_cyclase"/>
</dbReference>
<dbReference type="InterPro" id="IPR001584">
    <property type="entry name" value="Integrase_cat-core"/>
</dbReference>
<evidence type="ECO:0000259" key="3">
    <source>
        <dbReference type="PROSITE" id="PS50994"/>
    </source>
</evidence>
<dbReference type="Gene3D" id="3.30.420.10">
    <property type="entry name" value="Ribonuclease H-like superfamily/Ribonuclease H"/>
    <property type="match status" value="1"/>
</dbReference>
<evidence type="ECO:0000313" key="4">
    <source>
        <dbReference type="Proteomes" id="UP000095285"/>
    </source>
</evidence>
<dbReference type="Pfam" id="PF05585">
    <property type="entry name" value="DUF1758"/>
    <property type="match status" value="1"/>
</dbReference>
<dbReference type="Pfam" id="PF00078">
    <property type="entry name" value="RVT_1"/>
    <property type="match status" value="1"/>
</dbReference>
<evidence type="ECO:0000256" key="1">
    <source>
        <dbReference type="SAM" id="Coils"/>
    </source>
</evidence>
<evidence type="ECO:0000259" key="2">
    <source>
        <dbReference type="PROSITE" id="PS50878"/>
    </source>
</evidence>
<dbReference type="InterPro" id="IPR008737">
    <property type="entry name" value="DUF1758"/>
</dbReference>
<dbReference type="SUPFAM" id="SSF53098">
    <property type="entry name" value="Ribonuclease H-like"/>
    <property type="match status" value="1"/>
</dbReference>
<name>A0A1I7VV61_LOALO</name>
<dbReference type="Proteomes" id="UP000095285">
    <property type="component" value="Unassembled WGS sequence"/>
</dbReference>
<dbReference type="PANTHER" id="PTHR47331:SF1">
    <property type="entry name" value="GAG-LIKE PROTEIN"/>
    <property type="match status" value="1"/>
</dbReference>
<dbReference type="Pfam" id="PF03564">
    <property type="entry name" value="DUF1759"/>
    <property type="match status" value="1"/>
</dbReference>
<protein>
    <submittedName>
        <fullName evidence="5">DUF1758 domain-containing protein</fullName>
    </submittedName>
</protein>
<dbReference type="InterPro" id="IPR036397">
    <property type="entry name" value="RNaseH_sf"/>
</dbReference>
<dbReference type="InterPro" id="IPR043502">
    <property type="entry name" value="DNA/RNA_pol_sf"/>
</dbReference>
<dbReference type="Pfam" id="PF18701">
    <property type="entry name" value="DUF5641"/>
    <property type="match status" value="1"/>
</dbReference>
<keyword evidence="4" id="KW-1185">Reference proteome</keyword>
<dbReference type="GO" id="GO:0015074">
    <property type="term" value="P:DNA integration"/>
    <property type="evidence" value="ECO:0007669"/>
    <property type="project" value="InterPro"/>
</dbReference>
<feature type="coiled-coil region" evidence="1">
    <location>
        <begin position="236"/>
        <end position="291"/>
    </location>
</feature>
<feature type="domain" description="Reverse transcriptase" evidence="2">
    <location>
        <begin position="784"/>
        <end position="998"/>
    </location>
</feature>
<dbReference type="InterPro" id="IPR040676">
    <property type="entry name" value="DUF5641"/>
</dbReference>
<dbReference type="InterPro" id="IPR008042">
    <property type="entry name" value="Retrotrans_Pao"/>
</dbReference>
<dbReference type="Pfam" id="PF17921">
    <property type="entry name" value="Integrase_H2C2"/>
    <property type="match status" value="1"/>
</dbReference>
<dbReference type="STRING" id="7209.A0A1I7VV61"/>
<evidence type="ECO:0000313" key="5">
    <source>
        <dbReference type="WBParaSite" id="EN70_6567"/>
    </source>
</evidence>
<dbReference type="GO" id="GO:0003676">
    <property type="term" value="F:nucleic acid binding"/>
    <property type="evidence" value="ECO:0007669"/>
    <property type="project" value="InterPro"/>
</dbReference>
<dbReference type="InterPro" id="IPR000477">
    <property type="entry name" value="RT_dom"/>
</dbReference>
<dbReference type="Pfam" id="PF05380">
    <property type="entry name" value="Peptidase_A17"/>
    <property type="match status" value="1"/>
</dbReference>
<feature type="domain" description="Integrase catalytic" evidence="3">
    <location>
        <begin position="1459"/>
        <end position="1632"/>
    </location>
</feature>
<dbReference type="PROSITE" id="PS50994">
    <property type="entry name" value="INTEGRASE"/>
    <property type="match status" value="1"/>
</dbReference>
<proteinExistence type="predicted"/>
<dbReference type="InterPro" id="IPR041588">
    <property type="entry name" value="Integrase_H2C2"/>
</dbReference>
<dbReference type="SUPFAM" id="SSF56672">
    <property type="entry name" value="DNA/RNA polymerases"/>
    <property type="match status" value="1"/>
</dbReference>